<gene>
    <name evidence="2" type="ORF">UFOVP280_13</name>
</gene>
<name>A0A6J5LNH2_9CAUD</name>
<evidence type="ECO:0008006" key="3">
    <source>
        <dbReference type="Google" id="ProtNLM"/>
    </source>
</evidence>
<evidence type="ECO:0000313" key="2">
    <source>
        <dbReference type="EMBL" id="CAB4134590.1"/>
    </source>
</evidence>
<evidence type="ECO:0000256" key="1">
    <source>
        <dbReference type="SAM" id="MobiDB-lite"/>
    </source>
</evidence>
<feature type="compositionally biased region" description="Basic and acidic residues" evidence="1">
    <location>
        <begin position="16"/>
        <end position="25"/>
    </location>
</feature>
<sequence length="78" mass="8850">MENKVNTGAIFKNTNKKAENHPDYKGKVNVNGKEMEVALWIKEGKAGKFFSASFSEPYVAPETMERRPITDEIDDLPF</sequence>
<accession>A0A6J5LNH2</accession>
<organism evidence="2">
    <name type="scientific">uncultured Caudovirales phage</name>
    <dbReference type="NCBI Taxonomy" id="2100421"/>
    <lineage>
        <taxon>Viruses</taxon>
        <taxon>Duplodnaviria</taxon>
        <taxon>Heunggongvirae</taxon>
        <taxon>Uroviricota</taxon>
        <taxon>Caudoviricetes</taxon>
        <taxon>Peduoviridae</taxon>
        <taxon>Maltschvirus</taxon>
        <taxon>Maltschvirus maltsch</taxon>
    </lineage>
</organism>
<feature type="region of interest" description="Disordered" evidence="1">
    <location>
        <begin position="1"/>
        <end position="25"/>
    </location>
</feature>
<reference evidence="2" key="1">
    <citation type="submission" date="2020-04" db="EMBL/GenBank/DDBJ databases">
        <authorList>
            <person name="Chiriac C."/>
            <person name="Salcher M."/>
            <person name="Ghai R."/>
            <person name="Kavagutti S V."/>
        </authorList>
    </citation>
    <scope>NUCLEOTIDE SEQUENCE</scope>
</reference>
<proteinExistence type="predicted"/>
<dbReference type="EMBL" id="LR796288">
    <property type="protein sequence ID" value="CAB4134590.1"/>
    <property type="molecule type" value="Genomic_DNA"/>
</dbReference>
<protein>
    <recommendedName>
        <fullName evidence="3">DUF736 domain-containing protein</fullName>
    </recommendedName>
</protein>